<evidence type="ECO:0000256" key="2">
    <source>
        <dbReference type="SAM" id="Phobius"/>
    </source>
</evidence>
<proteinExistence type="predicted"/>
<feature type="transmembrane region" description="Helical" evidence="2">
    <location>
        <begin position="108"/>
        <end position="125"/>
    </location>
</feature>
<name>A0A5J4L2F2_9CHLR</name>
<feature type="transmembrane region" description="Helical" evidence="2">
    <location>
        <begin position="37"/>
        <end position="61"/>
    </location>
</feature>
<evidence type="ECO:0000256" key="1">
    <source>
        <dbReference type="SAM" id="MobiDB-lite"/>
    </source>
</evidence>
<organism evidence="3 4">
    <name type="scientific">Dictyobacter vulcani</name>
    <dbReference type="NCBI Taxonomy" id="2607529"/>
    <lineage>
        <taxon>Bacteria</taxon>
        <taxon>Bacillati</taxon>
        <taxon>Chloroflexota</taxon>
        <taxon>Ktedonobacteria</taxon>
        <taxon>Ktedonobacterales</taxon>
        <taxon>Dictyobacteraceae</taxon>
        <taxon>Dictyobacter</taxon>
    </lineage>
</organism>
<dbReference type="GO" id="GO:0005886">
    <property type="term" value="C:plasma membrane"/>
    <property type="evidence" value="ECO:0007669"/>
    <property type="project" value="UniProtKB-SubCell"/>
</dbReference>
<dbReference type="PANTHER" id="PTHR37305:SF1">
    <property type="entry name" value="MEMBRANE PROTEIN"/>
    <property type="match status" value="1"/>
</dbReference>
<reference evidence="3 4" key="1">
    <citation type="submission" date="2019-10" db="EMBL/GenBank/DDBJ databases">
        <title>Dictyobacter vulcani sp. nov., within the class Ktedonobacteria, isolated from soil of volcanic Mt. Zao.</title>
        <authorList>
            <person name="Zheng Y."/>
            <person name="Wang C.M."/>
            <person name="Sakai Y."/>
            <person name="Abe K."/>
            <person name="Yokota A."/>
            <person name="Yabe S."/>
        </authorList>
    </citation>
    <scope>NUCLEOTIDE SEQUENCE [LARGE SCALE GENOMIC DNA]</scope>
    <source>
        <strain evidence="3 4">W12</strain>
    </source>
</reference>
<protein>
    <submittedName>
        <fullName evidence="3">Uncharacterized protein</fullName>
    </submittedName>
</protein>
<feature type="compositionally biased region" description="Low complexity" evidence="1">
    <location>
        <begin position="179"/>
        <end position="196"/>
    </location>
</feature>
<keyword evidence="4" id="KW-1185">Reference proteome</keyword>
<comment type="caution">
    <text evidence="3">The sequence shown here is derived from an EMBL/GenBank/DDBJ whole genome shotgun (WGS) entry which is preliminary data.</text>
</comment>
<feature type="transmembrane region" description="Helical" evidence="2">
    <location>
        <begin position="82"/>
        <end position="102"/>
    </location>
</feature>
<dbReference type="AlphaFoldDB" id="A0A5J4L2F2"/>
<keyword evidence="2" id="KW-0472">Membrane</keyword>
<evidence type="ECO:0000313" key="4">
    <source>
        <dbReference type="Proteomes" id="UP000326912"/>
    </source>
</evidence>
<dbReference type="PANTHER" id="PTHR37305">
    <property type="entry name" value="INTEGRAL MEMBRANE PROTEIN-RELATED"/>
    <property type="match status" value="1"/>
</dbReference>
<feature type="region of interest" description="Disordered" evidence="1">
    <location>
        <begin position="167"/>
        <end position="196"/>
    </location>
</feature>
<gene>
    <name evidence="3" type="ORF">KDW_57980</name>
</gene>
<keyword evidence="2" id="KW-0812">Transmembrane</keyword>
<dbReference type="Proteomes" id="UP000326912">
    <property type="component" value="Unassembled WGS sequence"/>
</dbReference>
<dbReference type="RefSeq" id="WP_151759258.1">
    <property type="nucleotide sequence ID" value="NZ_BKZW01000004.1"/>
</dbReference>
<sequence length="245" mass="26355">MIIITGIVFAQEYSWGTLRLWLSKGIARTQLFVAKGVLAIFTVLLIVGVCLLSVALLSLFFSIQLQHKVHLEQLDVLQLLLAYLRTIYALLPYAALTLLLVVLTRSGIIAVGGAIAFSTIFEGLLKSLAPRLGSGFMHIVFYLPSGLASTLSSQNFALAICRPRQAHTSPHRRSPCLGSRSTHSSSSPWPSGSSASKIWPRCRPDYSAGDEDIAAGRVVSLEASGKVRVTVGIEGVFEGVLCCIA</sequence>
<dbReference type="GO" id="GO:0140359">
    <property type="term" value="F:ABC-type transporter activity"/>
    <property type="evidence" value="ECO:0007669"/>
    <property type="project" value="InterPro"/>
</dbReference>
<evidence type="ECO:0000313" key="3">
    <source>
        <dbReference type="EMBL" id="GER91636.1"/>
    </source>
</evidence>
<accession>A0A5J4L2F2</accession>
<dbReference type="EMBL" id="BKZW01000004">
    <property type="protein sequence ID" value="GER91636.1"/>
    <property type="molecule type" value="Genomic_DNA"/>
</dbReference>
<keyword evidence="2" id="KW-1133">Transmembrane helix</keyword>